<reference evidence="1 2" key="1">
    <citation type="submission" date="2018-09" db="EMBL/GenBank/DDBJ databases">
        <title>YIM 75507 draft genome.</title>
        <authorList>
            <person name="Tang S."/>
            <person name="Feng Y."/>
        </authorList>
    </citation>
    <scope>NUCLEOTIDE SEQUENCE [LARGE SCALE GENOMIC DNA]</scope>
    <source>
        <strain evidence="1 2">YIM 75507</strain>
    </source>
</reference>
<evidence type="ECO:0000313" key="2">
    <source>
        <dbReference type="Proteomes" id="UP000265768"/>
    </source>
</evidence>
<dbReference type="EMBL" id="QZEY01000023">
    <property type="protein sequence ID" value="RJL22098.1"/>
    <property type="molecule type" value="Genomic_DNA"/>
</dbReference>
<dbReference type="OrthoDB" id="3541815at2"/>
<organism evidence="1 2">
    <name type="scientific">Bailinhaonella thermotolerans</name>
    <dbReference type="NCBI Taxonomy" id="1070861"/>
    <lineage>
        <taxon>Bacteria</taxon>
        <taxon>Bacillati</taxon>
        <taxon>Actinomycetota</taxon>
        <taxon>Actinomycetes</taxon>
        <taxon>Streptosporangiales</taxon>
        <taxon>Streptosporangiaceae</taxon>
        <taxon>Bailinhaonella</taxon>
    </lineage>
</organism>
<proteinExistence type="predicted"/>
<protein>
    <submittedName>
        <fullName evidence="1">Transposase</fullName>
    </submittedName>
</protein>
<evidence type="ECO:0000313" key="1">
    <source>
        <dbReference type="EMBL" id="RJL22098.1"/>
    </source>
</evidence>
<keyword evidence="2" id="KW-1185">Reference proteome</keyword>
<dbReference type="AlphaFoldDB" id="A0A3A4A1N8"/>
<accession>A0A3A4A1N8</accession>
<name>A0A3A4A1N8_9ACTN</name>
<gene>
    <name evidence="1" type="ORF">D5H75_36520</name>
</gene>
<sequence>MSTDRWFAGPDGLEVRQVRSSLCVQQRGRVIAYCSSVEEVAQYVDLADLCEVIELPFGSGSRARNAGP</sequence>
<dbReference type="RefSeq" id="WP_119931173.1">
    <property type="nucleotide sequence ID" value="NZ_QZEY01000023.1"/>
</dbReference>
<dbReference type="Proteomes" id="UP000265768">
    <property type="component" value="Unassembled WGS sequence"/>
</dbReference>
<comment type="caution">
    <text evidence="1">The sequence shown here is derived from an EMBL/GenBank/DDBJ whole genome shotgun (WGS) entry which is preliminary data.</text>
</comment>